<keyword evidence="4" id="KW-1185">Reference proteome</keyword>
<dbReference type="GO" id="GO:0004519">
    <property type="term" value="F:endonuclease activity"/>
    <property type="evidence" value="ECO:0007669"/>
    <property type="project" value="TreeGrafter"/>
</dbReference>
<sequence>MDEELNLLEREYCPPLDPALVYAIFLDFEPNGTDRLQRARELLDPIKQTAIAEQYTEFDPSGSSGQTTCLSPGKSSGSSEGEESRIETASQSAATDITSLSNDVFTLGLNQNSPSPEDPLEGGEYLIDVEQLDFAIKELRLSETFPTLRPSLVSFTLKKCNGNFGKTTDELLNHVYFADSTSSPGAEQAIAKGVDAFSEEHTVGSRGRKGKSKKRRNLDIQNARSVSLPATSSVQQRNRWHDTNRDVDLISSRTGVSHKNIASLYHKNGASVSATIMAMLEINIKANEHVEEDDPVVLQNAIDLISDFPSLELPHAFALIRLTHPSTASAHELAKVLIAQPDAKPLGKIEVIPRYAPINLSGSSPSPPSSGSATPSLTIPHTTAALGAARSAAFAQASAAYRKGKSEPLMKAAAGYYSQLGRDYDVALKAASSAEVDALVSSQSTPTQLDLHGVGVKDATRITRERVTAWWHGLGEGRVDLKGRSGIGEGYRIVTGMGRHSEGGISKLGPAVARMLVRDGWKVEVGSGVLIVTGVAKRK</sequence>
<dbReference type="CDD" id="cd14279">
    <property type="entry name" value="CUE"/>
    <property type="match status" value="1"/>
</dbReference>
<dbReference type="PROSITE" id="PS50828">
    <property type="entry name" value="SMR"/>
    <property type="match status" value="1"/>
</dbReference>
<accession>A0A8E2JSG7</accession>
<evidence type="ECO:0000259" key="2">
    <source>
        <dbReference type="PROSITE" id="PS50828"/>
    </source>
</evidence>
<gene>
    <name evidence="3" type="ORF">AOQ84DRAFT_341246</name>
</gene>
<dbReference type="InterPro" id="IPR052772">
    <property type="entry name" value="Endo/PolyKinase_Domain-Protein"/>
</dbReference>
<dbReference type="Gene3D" id="3.30.1370.110">
    <property type="match status" value="1"/>
</dbReference>
<dbReference type="InterPro" id="IPR002625">
    <property type="entry name" value="Smr_dom"/>
</dbReference>
<dbReference type="InterPro" id="IPR036063">
    <property type="entry name" value="Smr_dom_sf"/>
</dbReference>
<dbReference type="InterPro" id="IPR013899">
    <property type="entry name" value="DUF1771"/>
</dbReference>
<dbReference type="OrthoDB" id="443981at2759"/>
<dbReference type="SUPFAM" id="SSF160443">
    <property type="entry name" value="SMR domain-like"/>
    <property type="match status" value="1"/>
</dbReference>
<name>A0A8E2JSG7_9PEZI</name>
<dbReference type="AlphaFoldDB" id="A0A8E2JSG7"/>
<proteinExistence type="predicted"/>
<feature type="domain" description="Smr" evidence="2">
    <location>
        <begin position="449"/>
        <end position="535"/>
    </location>
</feature>
<evidence type="ECO:0000256" key="1">
    <source>
        <dbReference type="SAM" id="MobiDB-lite"/>
    </source>
</evidence>
<feature type="region of interest" description="Disordered" evidence="1">
    <location>
        <begin position="56"/>
        <end position="93"/>
    </location>
</feature>
<organism evidence="3 4">
    <name type="scientific">Glonium stellatum</name>
    <dbReference type="NCBI Taxonomy" id="574774"/>
    <lineage>
        <taxon>Eukaryota</taxon>
        <taxon>Fungi</taxon>
        <taxon>Dikarya</taxon>
        <taxon>Ascomycota</taxon>
        <taxon>Pezizomycotina</taxon>
        <taxon>Dothideomycetes</taxon>
        <taxon>Pleosporomycetidae</taxon>
        <taxon>Gloniales</taxon>
        <taxon>Gloniaceae</taxon>
        <taxon>Glonium</taxon>
    </lineage>
</organism>
<evidence type="ECO:0000313" key="4">
    <source>
        <dbReference type="Proteomes" id="UP000250140"/>
    </source>
</evidence>
<dbReference type="SMART" id="SM01162">
    <property type="entry name" value="DUF1771"/>
    <property type="match status" value="1"/>
</dbReference>
<dbReference type="GO" id="GO:0005634">
    <property type="term" value="C:nucleus"/>
    <property type="evidence" value="ECO:0007669"/>
    <property type="project" value="TreeGrafter"/>
</dbReference>
<dbReference type="SMART" id="SM00463">
    <property type="entry name" value="SMR"/>
    <property type="match status" value="1"/>
</dbReference>
<feature type="compositionally biased region" description="Polar residues" evidence="1">
    <location>
        <begin position="61"/>
        <end position="70"/>
    </location>
</feature>
<protein>
    <recommendedName>
        <fullName evidence="2">Smr domain-containing protein</fullName>
    </recommendedName>
</protein>
<dbReference type="InterPro" id="IPR058864">
    <property type="entry name" value="UBA_10"/>
</dbReference>
<dbReference type="EMBL" id="KV749775">
    <property type="protein sequence ID" value="OCL07859.1"/>
    <property type="molecule type" value="Genomic_DNA"/>
</dbReference>
<dbReference type="Proteomes" id="UP000250140">
    <property type="component" value="Unassembled WGS sequence"/>
</dbReference>
<dbReference type="PANTHER" id="PTHR46535:SF1">
    <property type="entry name" value="NEDD4-BINDING PROTEIN 2"/>
    <property type="match status" value="1"/>
</dbReference>
<dbReference type="PANTHER" id="PTHR46535">
    <property type="entry name" value="NEDD4-BINDING PROTEIN 2"/>
    <property type="match status" value="1"/>
</dbReference>
<reference evidence="3 4" key="1">
    <citation type="journal article" date="2016" name="Nat. Commun.">
        <title>Ectomycorrhizal ecology is imprinted in the genome of the dominant symbiotic fungus Cenococcum geophilum.</title>
        <authorList>
            <consortium name="DOE Joint Genome Institute"/>
            <person name="Peter M."/>
            <person name="Kohler A."/>
            <person name="Ohm R.A."/>
            <person name="Kuo A."/>
            <person name="Krutzmann J."/>
            <person name="Morin E."/>
            <person name="Arend M."/>
            <person name="Barry K.W."/>
            <person name="Binder M."/>
            <person name="Choi C."/>
            <person name="Clum A."/>
            <person name="Copeland A."/>
            <person name="Grisel N."/>
            <person name="Haridas S."/>
            <person name="Kipfer T."/>
            <person name="LaButti K."/>
            <person name="Lindquist E."/>
            <person name="Lipzen A."/>
            <person name="Maire R."/>
            <person name="Meier B."/>
            <person name="Mihaltcheva S."/>
            <person name="Molinier V."/>
            <person name="Murat C."/>
            <person name="Poggeler S."/>
            <person name="Quandt C.A."/>
            <person name="Sperisen C."/>
            <person name="Tritt A."/>
            <person name="Tisserant E."/>
            <person name="Crous P.W."/>
            <person name="Henrissat B."/>
            <person name="Nehls U."/>
            <person name="Egli S."/>
            <person name="Spatafora J.W."/>
            <person name="Grigoriev I.V."/>
            <person name="Martin F.M."/>
        </authorList>
    </citation>
    <scope>NUCLEOTIDE SEQUENCE [LARGE SCALE GENOMIC DNA]</scope>
    <source>
        <strain evidence="3 4">CBS 207.34</strain>
    </source>
</reference>
<dbReference type="Pfam" id="PF26286">
    <property type="entry name" value="UBA_10"/>
    <property type="match status" value="1"/>
</dbReference>
<evidence type="ECO:0000313" key="3">
    <source>
        <dbReference type="EMBL" id="OCL07859.1"/>
    </source>
</evidence>